<dbReference type="EMBL" id="UOGF01000110">
    <property type="protein sequence ID" value="VAX33512.1"/>
    <property type="molecule type" value="Genomic_DNA"/>
</dbReference>
<dbReference type="AlphaFoldDB" id="A0A3B1CYJ9"/>
<protein>
    <submittedName>
        <fullName evidence="1">Uncharacterized protein</fullName>
    </submittedName>
</protein>
<evidence type="ECO:0000313" key="1">
    <source>
        <dbReference type="EMBL" id="VAX33512.1"/>
    </source>
</evidence>
<reference evidence="1" key="1">
    <citation type="submission" date="2018-06" db="EMBL/GenBank/DDBJ databases">
        <authorList>
            <person name="Zhirakovskaya E."/>
        </authorList>
    </citation>
    <scope>NUCLEOTIDE SEQUENCE</scope>
</reference>
<organism evidence="1">
    <name type="scientific">hydrothermal vent metagenome</name>
    <dbReference type="NCBI Taxonomy" id="652676"/>
    <lineage>
        <taxon>unclassified sequences</taxon>
        <taxon>metagenomes</taxon>
        <taxon>ecological metagenomes</taxon>
    </lineage>
</organism>
<name>A0A3B1CYJ9_9ZZZZ</name>
<sequence length="127" mass="14018">MGKIFTTLFFVIFVFISDFAQAFEFEFPLEGEIVTAGTTLQAKINLGDFPIPFGVLFSAPQGISSTKLDSTAPFKWTLKIPADYYGPLTLWAVVRRYVPIAYSPSTSVTVFVIRPALKLSLSSSGFF</sequence>
<accession>A0A3B1CYJ9</accession>
<gene>
    <name evidence="1" type="ORF">MNBD_NITROSPIRAE01-986</name>
</gene>
<proteinExistence type="predicted"/>